<dbReference type="InterPro" id="IPR017383">
    <property type="entry name" value="ARPC1"/>
</dbReference>
<dbReference type="GO" id="GO:0051015">
    <property type="term" value="F:actin filament binding"/>
    <property type="evidence" value="ECO:0007669"/>
    <property type="project" value="TreeGrafter"/>
</dbReference>
<gene>
    <name evidence="10" type="ORF">BCR44DRAFT_63070</name>
</gene>
<keyword evidence="11" id="KW-1185">Reference proteome</keyword>
<comment type="caution">
    <text evidence="10">The sequence shown here is derived from an EMBL/GenBank/DDBJ whole genome shotgun (WGS) entry which is preliminary data.</text>
</comment>
<proteinExistence type="inferred from homology"/>
<dbReference type="PIRSF" id="PIRSF038093">
    <property type="entry name" value="ARP2/3_su1"/>
    <property type="match status" value="1"/>
</dbReference>
<evidence type="ECO:0000256" key="4">
    <source>
        <dbReference type="ARBA" id="ARBA00022737"/>
    </source>
</evidence>
<dbReference type="AlphaFoldDB" id="A0A1Y2I381"/>
<dbReference type="GO" id="GO:0005885">
    <property type="term" value="C:Arp2/3 protein complex"/>
    <property type="evidence" value="ECO:0007669"/>
    <property type="project" value="UniProtKB-UniRule"/>
</dbReference>
<organism evidence="10 11">
    <name type="scientific">Catenaria anguillulae PL171</name>
    <dbReference type="NCBI Taxonomy" id="765915"/>
    <lineage>
        <taxon>Eukaryota</taxon>
        <taxon>Fungi</taxon>
        <taxon>Fungi incertae sedis</taxon>
        <taxon>Blastocladiomycota</taxon>
        <taxon>Blastocladiomycetes</taxon>
        <taxon>Blastocladiales</taxon>
        <taxon>Catenariaceae</taxon>
        <taxon>Catenaria</taxon>
    </lineage>
</organism>
<dbReference type="PROSITE" id="PS50082">
    <property type="entry name" value="WD_REPEATS_2"/>
    <property type="match status" value="1"/>
</dbReference>
<dbReference type="Pfam" id="PF12894">
    <property type="entry name" value="ANAPC4_WD40"/>
    <property type="match status" value="1"/>
</dbReference>
<name>A0A1Y2I381_9FUNG</name>
<dbReference type="Pfam" id="PF00400">
    <property type="entry name" value="WD40"/>
    <property type="match status" value="2"/>
</dbReference>
<dbReference type="InterPro" id="IPR036322">
    <property type="entry name" value="WD40_repeat_dom_sf"/>
</dbReference>
<evidence type="ECO:0000259" key="9">
    <source>
        <dbReference type="Pfam" id="PF12894"/>
    </source>
</evidence>
<dbReference type="PROSITE" id="PS50294">
    <property type="entry name" value="WD_REPEATS_REGION"/>
    <property type="match status" value="1"/>
</dbReference>
<reference evidence="10 11" key="1">
    <citation type="submission" date="2016-07" db="EMBL/GenBank/DDBJ databases">
        <title>Pervasive Adenine N6-methylation of Active Genes in Fungi.</title>
        <authorList>
            <consortium name="DOE Joint Genome Institute"/>
            <person name="Mondo S.J."/>
            <person name="Dannebaum R.O."/>
            <person name="Kuo R.C."/>
            <person name="Labutti K."/>
            <person name="Haridas S."/>
            <person name="Kuo A."/>
            <person name="Salamov A."/>
            <person name="Ahrendt S.R."/>
            <person name="Lipzen A."/>
            <person name="Sullivan W."/>
            <person name="Andreopoulos W.B."/>
            <person name="Clum A."/>
            <person name="Lindquist E."/>
            <person name="Daum C."/>
            <person name="Ramamoorthy G.K."/>
            <person name="Gryganskyi A."/>
            <person name="Culley D."/>
            <person name="Magnuson J.K."/>
            <person name="James T.Y."/>
            <person name="O'Malley M.A."/>
            <person name="Stajich J.E."/>
            <person name="Spatafora J.W."/>
            <person name="Visel A."/>
            <person name="Grigoriev I.V."/>
        </authorList>
    </citation>
    <scope>NUCLEOTIDE SEQUENCE [LARGE SCALE GENOMIC DNA]</scope>
    <source>
        <strain evidence="10 11">PL171</strain>
    </source>
</reference>
<keyword evidence="6 7" id="KW-0206">Cytoskeleton</keyword>
<dbReference type="EMBL" id="MCFL01000001">
    <property type="protein sequence ID" value="ORZ41326.1"/>
    <property type="molecule type" value="Genomic_DNA"/>
</dbReference>
<evidence type="ECO:0000313" key="11">
    <source>
        <dbReference type="Proteomes" id="UP000193411"/>
    </source>
</evidence>
<comment type="function">
    <text evidence="7">Functions as component of the Arp2/3 complex which is involved in regulation of actin polymerization and together with an activating nucleation-promoting factor (NPF) mediates the formation of branched actin networks.</text>
</comment>
<dbReference type="Gene3D" id="2.130.10.10">
    <property type="entry name" value="YVTN repeat-like/Quinoprotein amine dehydrogenase"/>
    <property type="match status" value="1"/>
</dbReference>
<dbReference type="GO" id="GO:0034314">
    <property type="term" value="P:Arp2/3 complex-mediated actin nucleation"/>
    <property type="evidence" value="ECO:0007669"/>
    <property type="project" value="UniProtKB-UniRule"/>
</dbReference>
<comment type="subcellular location">
    <subcellularLocation>
        <location evidence="7">Cytoplasm</location>
        <location evidence="7">Cytoskeleton</location>
        <location evidence="7">Actin patch</location>
    </subcellularLocation>
</comment>
<dbReference type="InterPro" id="IPR001680">
    <property type="entry name" value="WD40_rpt"/>
</dbReference>
<feature type="domain" description="Anaphase-promoting complex subunit 4-like WD40" evidence="9">
    <location>
        <begin position="108"/>
        <end position="178"/>
    </location>
</feature>
<dbReference type="GO" id="GO:0030479">
    <property type="term" value="C:actin cortical patch"/>
    <property type="evidence" value="ECO:0007669"/>
    <property type="project" value="UniProtKB-SubCell"/>
</dbReference>
<comment type="similarity">
    <text evidence="1 7">Belongs to the WD repeat ARPC1 family.</text>
</comment>
<dbReference type="PANTHER" id="PTHR10709:SF2">
    <property type="entry name" value="ACTIN-RELATED PROTEIN 2_3 COMPLEX SUBUNIT"/>
    <property type="match status" value="1"/>
</dbReference>
<dbReference type="STRING" id="765915.A0A1Y2I381"/>
<protein>
    <recommendedName>
        <fullName evidence="7">Actin-related protein 2/3 complex subunit</fullName>
    </recommendedName>
</protein>
<dbReference type="SUPFAM" id="SSF50978">
    <property type="entry name" value="WD40 repeat-like"/>
    <property type="match status" value="1"/>
</dbReference>
<evidence type="ECO:0000313" key="10">
    <source>
        <dbReference type="EMBL" id="ORZ41326.1"/>
    </source>
</evidence>
<keyword evidence="2 7" id="KW-0963">Cytoplasm</keyword>
<sequence>MTSLLNIGSPISAFAFNADRTQVAVCPNSELVHIYAIDPSSPATPPTLTHTLAKHNQLVTGIDWAPKSNRLVTCSQDRNGYVWEYDPATNSWLPELVMLRINRSATHVKWSPNEDKFAVASGANLVSVCYFDKDNDWWSSKHLKKPIAATVLSLDWHKNNVLLAVGGADNRARVFSAYIKGLDAKPDPNPWGERLPFGTVCADVATESCGWVHDVAFAPSGNAVGFLGHDSSWNVFYPEQNVVATVRAPLLPLLGAVWISEAQVVAVGHDCTPVLFVGDVNGWRYAGKIDEGKKASSTSTNSALAKFRAMDSRAQTTPQDTDLTTVHQNSITSVRPFGPSKYVTGGVDGRIVAWDALDEVLKRLSIA</sequence>
<feature type="repeat" description="WD" evidence="8">
    <location>
        <begin position="52"/>
        <end position="84"/>
    </location>
</feature>
<dbReference type="OrthoDB" id="406844at2759"/>
<keyword evidence="5 7" id="KW-0009">Actin-binding</keyword>
<dbReference type="InterPro" id="IPR024977">
    <property type="entry name" value="Apc4-like_WD40_dom"/>
</dbReference>
<accession>A0A1Y2I381</accession>
<evidence type="ECO:0000256" key="6">
    <source>
        <dbReference type="ARBA" id="ARBA00023212"/>
    </source>
</evidence>
<evidence type="ECO:0000256" key="5">
    <source>
        <dbReference type="ARBA" id="ARBA00023203"/>
    </source>
</evidence>
<dbReference type="PANTHER" id="PTHR10709">
    <property type="entry name" value="ACTIN-RELATED PROTEIN 2/3 COMPLEX SUBUNIT 1"/>
    <property type="match status" value="1"/>
</dbReference>
<keyword evidence="3 8" id="KW-0853">WD repeat</keyword>
<evidence type="ECO:0000256" key="1">
    <source>
        <dbReference type="ARBA" id="ARBA00006260"/>
    </source>
</evidence>
<dbReference type="Proteomes" id="UP000193411">
    <property type="component" value="Unassembled WGS sequence"/>
</dbReference>
<dbReference type="SMART" id="SM00320">
    <property type="entry name" value="WD40"/>
    <property type="match status" value="6"/>
</dbReference>
<keyword evidence="4" id="KW-0677">Repeat</keyword>
<evidence type="ECO:0000256" key="7">
    <source>
        <dbReference type="PIRNR" id="PIRNR038093"/>
    </source>
</evidence>
<evidence type="ECO:0000256" key="8">
    <source>
        <dbReference type="PROSITE-ProRule" id="PRU00221"/>
    </source>
</evidence>
<dbReference type="InterPro" id="IPR015943">
    <property type="entry name" value="WD40/YVTN_repeat-like_dom_sf"/>
</dbReference>
<evidence type="ECO:0000256" key="3">
    <source>
        <dbReference type="ARBA" id="ARBA00022574"/>
    </source>
</evidence>
<evidence type="ECO:0000256" key="2">
    <source>
        <dbReference type="ARBA" id="ARBA00022490"/>
    </source>
</evidence>